<evidence type="ECO:0000259" key="2">
    <source>
        <dbReference type="Pfam" id="PF14667"/>
    </source>
</evidence>
<evidence type="ECO:0000259" key="1">
    <source>
        <dbReference type="Pfam" id="PF01370"/>
    </source>
</evidence>
<dbReference type="Pfam" id="PF01370">
    <property type="entry name" value="Epimerase"/>
    <property type="match status" value="1"/>
</dbReference>
<dbReference type="SUPFAM" id="SSF51735">
    <property type="entry name" value="NAD(P)-binding Rossmann-fold domains"/>
    <property type="match status" value="1"/>
</dbReference>
<dbReference type="InterPro" id="IPR014710">
    <property type="entry name" value="RmlC-like_jellyroll"/>
</dbReference>
<dbReference type="InterPro" id="IPR011051">
    <property type="entry name" value="RmlC_Cupin_sf"/>
</dbReference>
<dbReference type="InterPro" id="IPR036291">
    <property type="entry name" value="NAD(P)-bd_dom_sf"/>
</dbReference>
<dbReference type="Pfam" id="PF14667">
    <property type="entry name" value="Polysacc_synt_C"/>
    <property type="match status" value="1"/>
</dbReference>
<proteinExistence type="predicted"/>
<dbReference type="Proteomes" id="UP000292036">
    <property type="component" value="Unassembled WGS sequence"/>
</dbReference>
<accession>A0ABD7PM54</accession>
<feature type="domain" description="NAD-dependent epimerase/dehydratase" evidence="1">
    <location>
        <begin position="5"/>
        <end position="179"/>
    </location>
</feature>
<evidence type="ECO:0000313" key="3">
    <source>
        <dbReference type="EMBL" id="TAW28404.1"/>
    </source>
</evidence>
<dbReference type="CDD" id="cd07007">
    <property type="entry name" value="cupin_CapF-like_C"/>
    <property type="match status" value="1"/>
</dbReference>
<reference evidence="3 4" key="1">
    <citation type="submission" date="2019-02" db="EMBL/GenBank/DDBJ databases">
        <title>The genomic architecture of introgression among sibling species of bacteria.</title>
        <authorList>
            <person name="Cavassim M.I.A."/>
            <person name="Moeskjaer S."/>
            <person name="Moslemi C."/>
            <person name="Fields B."/>
            <person name="Bachmann A."/>
            <person name="Vilhjalmsson B."/>
            <person name="Schierup M.H."/>
            <person name="Young J.P.W."/>
            <person name="Andersen S.U."/>
        </authorList>
    </citation>
    <scope>NUCLEOTIDE SEQUENCE [LARGE SCALE GENOMIC DNA]</scope>
    <source>
        <strain evidence="3 4">SM151B</strain>
    </source>
</reference>
<name>A0ABD7PM54_RHILE</name>
<protein>
    <submittedName>
        <fullName evidence="3">SDR family oxidoreductase</fullName>
    </submittedName>
</protein>
<dbReference type="Gene3D" id="2.60.120.10">
    <property type="entry name" value="Jelly Rolls"/>
    <property type="match status" value="1"/>
</dbReference>
<dbReference type="RefSeq" id="WP_130666565.1">
    <property type="nucleotide sequence ID" value="NZ_SIPR01000001.1"/>
</dbReference>
<dbReference type="InterPro" id="IPR050177">
    <property type="entry name" value="Lipid_A_modif_metabolic_enz"/>
</dbReference>
<dbReference type="InterPro" id="IPR001509">
    <property type="entry name" value="Epimerase_deHydtase"/>
</dbReference>
<dbReference type="EMBL" id="SIPS01000001">
    <property type="protein sequence ID" value="TAW28404.1"/>
    <property type="molecule type" value="Genomic_DNA"/>
</dbReference>
<feature type="domain" description="Capsular polysaccharide assembling protein CapF C-terminal" evidence="2">
    <location>
        <begin position="255"/>
        <end position="365"/>
    </location>
</feature>
<organism evidence="3 4">
    <name type="scientific">Rhizobium leguminosarum</name>
    <dbReference type="NCBI Taxonomy" id="384"/>
    <lineage>
        <taxon>Bacteria</taxon>
        <taxon>Pseudomonadati</taxon>
        <taxon>Pseudomonadota</taxon>
        <taxon>Alphaproteobacteria</taxon>
        <taxon>Hyphomicrobiales</taxon>
        <taxon>Rhizobiaceae</taxon>
        <taxon>Rhizobium/Agrobacterium group</taxon>
        <taxon>Rhizobium</taxon>
    </lineage>
</organism>
<evidence type="ECO:0000313" key="4">
    <source>
        <dbReference type="Proteomes" id="UP000292036"/>
    </source>
</evidence>
<dbReference type="AlphaFoldDB" id="A0ABD7PM54"/>
<dbReference type="NCBIfam" id="NF047837">
    <property type="entry name" value="UDPAcbARedWbcJ"/>
    <property type="match status" value="1"/>
</dbReference>
<comment type="caution">
    <text evidence="3">The sequence shown here is derived from an EMBL/GenBank/DDBJ whole genome shotgun (WGS) entry which is preliminary data.</text>
</comment>
<gene>
    <name evidence="3" type="ORF">ELI19_02250</name>
</gene>
<sequence length="369" mass="41015">MSKTVTITGANGFIGANLAVRLRERGFGVRELARDFDVAKMASVLDGTSMVFHCAGVNRAVDDTEFESGNVGMTERLCQALESLETAIPVIYTSSIQAIRDNPYGRSKHDAEEVIRAYASRSGGRYAIYRLPNVFGKWSRPAYNSVVATFCHNIMNGEPIAIHDPEAVIHLVYIDDLVADFIDRLENGLPTSGYSTVEPVYSTTVGKLAEQLEAFKASRETLTPGEVGNGLQRALYATFLSFMKPEHFAYDLVTHRDPRGEFAEMLRTENAGQFSFFTAHPGVTRGGHYHHTKNEKFLVVQGNAQFRFRHVLSNETAELFTDGSTPRIVETVPGWAHDITNVGRDTMIVLLWANETFDQQKPDTIVKQV</sequence>
<dbReference type="InterPro" id="IPR029303">
    <property type="entry name" value="CapF_C"/>
</dbReference>
<dbReference type="PANTHER" id="PTHR43245">
    <property type="entry name" value="BIFUNCTIONAL POLYMYXIN RESISTANCE PROTEIN ARNA"/>
    <property type="match status" value="1"/>
</dbReference>
<dbReference type="PANTHER" id="PTHR43245:SF55">
    <property type="entry name" value="NAD(P)-BINDING DOMAIN-CONTAINING PROTEIN"/>
    <property type="match status" value="1"/>
</dbReference>
<dbReference type="SUPFAM" id="SSF51182">
    <property type="entry name" value="RmlC-like cupins"/>
    <property type="match status" value="1"/>
</dbReference>
<dbReference type="Gene3D" id="3.40.50.720">
    <property type="entry name" value="NAD(P)-binding Rossmann-like Domain"/>
    <property type="match status" value="1"/>
</dbReference>